<evidence type="ECO:0000313" key="2">
    <source>
        <dbReference type="EMBL" id="KMQ87199.1"/>
    </source>
</evidence>
<dbReference type="EMBL" id="LBMM01010835">
    <property type="protein sequence ID" value="KMQ87199.1"/>
    <property type="molecule type" value="Genomic_DNA"/>
</dbReference>
<dbReference type="AlphaFoldDB" id="A0A0J7KA99"/>
<accession>A0A0J7KA99</accession>
<keyword evidence="3" id="KW-1185">Reference proteome</keyword>
<evidence type="ECO:0000256" key="1">
    <source>
        <dbReference type="SAM" id="MobiDB-lite"/>
    </source>
</evidence>
<feature type="region of interest" description="Disordered" evidence="1">
    <location>
        <begin position="18"/>
        <end position="48"/>
    </location>
</feature>
<feature type="compositionally biased region" description="Basic and acidic residues" evidence="1">
    <location>
        <begin position="163"/>
        <end position="173"/>
    </location>
</feature>
<dbReference type="PaxDb" id="67767-A0A0J7KA99"/>
<organism evidence="2 3">
    <name type="scientific">Lasius niger</name>
    <name type="common">Black garden ant</name>
    <dbReference type="NCBI Taxonomy" id="67767"/>
    <lineage>
        <taxon>Eukaryota</taxon>
        <taxon>Metazoa</taxon>
        <taxon>Ecdysozoa</taxon>
        <taxon>Arthropoda</taxon>
        <taxon>Hexapoda</taxon>
        <taxon>Insecta</taxon>
        <taxon>Pterygota</taxon>
        <taxon>Neoptera</taxon>
        <taxon>Endopterygota</taxon>
        <taxon>Hymenoptera</taxon>
        <taxon>Apocrita</taxon>
        <taxon>Aculeata</taxon>
        <taxon>Formicoidea</taxon>
        <taxon>Formicidae</taxon>
        <taxon>Formicinae</taxon>
        <taxon>Lasius</taxon>
        <taxon>Lasius</taxon>
    </lineage>
</organism>
<reference evidence="2 3" key="1">
    <citation type="submission" date="2015-04" db="EMBL/GenBank/DDBJ databases">
        <title>Lasius niger genome sequencing.</title>
        <authorList>
            <person name="Konorov E.A."/>
            <person name="Nikitin M.A."/>
            <person name="Kirill M.V."/>
            <person name="Chang P."/>
        </authorList>
    </citation>
    <scope>NUCLEOTIDE SEQUENCE [LARGE SCALE GENOMIC DNA]</scope>
    <source>
        <tissue evidence="2">Whole</tissue>
    </source>
</reference>
<dbReference type="Proteomes" id="UP000036403">
    <property type="component" value="Unassembled WGS sequence"/>
</dbReference>
<feature type="compositionally biased region" description="Basic and acidic residues" evidence="1">
    <location>
        <begin position="29"/>
        <end position="39"/>
    </location>
</feature>
<proteinExistence type="predicted"/>
<feature type="region of interest" description="Disordered" evidence="1">
    <location>
        <begin position="149"/>
        <end position="173"/>
    </location>
</feature>
<feature type="compositionally biased region" description="Polar residues" evidence="1">
    <location>
        <begin position="153"/>
        <end position="162"/>
    </location>
</feature>
<keyword evidence="2" id="KW-0436">Ligase</keyword>
<name>A0A0J7KA99_LASNI</name>
<gene>
    <name evidence="2" type="ORF">RF55_13587</name>
</gene>
<evidence type="ECO:0000313" key="3">
    <source>
        <dbReference type="Proteomes" id="UP000036403"/>
    </source>
</evidence>
<comment type="caution">
    <text evidence="2">The sequence shown here is derived from an EMBL/GenBank/DDBJ whole genome shotgun (WGS) entry which is preliminary data.</text>
</comment>
<feature type="compositionally biased region" description="Basic residues" evidence="1">
    <location>
        <begin position="19"/>
        <end position="28"/>
    </location>
</feature>
<protein>
    <submittedName>
        <fullName evidence="2">Atp-dependent dna ligase</fullName>
    </submittedName>
</protein>
<sequence length="173" mass="18910">MTIYKVGGAISPAPFSFARPRKLGRSSAKKNDFGDRPSELRSGGADGDDADLAVLPWIDPYYASQKPFRWRRILGPDDAKSADLEVRIFCPPLGPMDERVEVFLGLPVPEMVAHLLDKPPASQLISWSVSQRERSRTALSAELTKKCPGVSAARSSGSSERTCSGREFKQTST</sequence>
<dbReference type="GO" id="GO:0016874">
    <property type="term" value="F:ligase activity"/>
    <property type="evidence" value="ECO:0007669"/>
    <property type="project" value="UniProtKB-KW"/>
</dbReference>